<dbReference type="PANTHER" id="PTHR43788:SF8">
    <property type="entry name" value="DNA-BINDING PROTEIN SMUBP-2"/>
    <property type="match status" value="1"/>
</dbReference>
<keyword evidence="6" id="KW-1185">Reference proteome</keyword>
<dbReference type="GO" id="GO:0005524">
    <property type="term" value="F:ATP binding"/>
    <property type="evidence" value="ECO:0007669"/>
    <property type="project" value="UniProtKB-KW"/>
</dbReference>
<dbReference type="WBParaSite" id="SPAL_0000102300.1">
    <property type="protein sequence ID" value="SPAL_0000102300.1"/>
    <property type="gene ID" value="SPAL_0000102300"/>
</dbReference>
<protein>
    <submittedName>
        <fullName evidence="7">AAA_12 domain-containing protein</fullName>
    </submittedName>
</protein>
<dbReference type="SUPFAM" id="SSF52540">
    <property type="entry name" value="P-loop containing nucleoside triphosphate hydrolases"/>
    <property type="match status" value="1"/>
</dbReference>
<name>A0A0N5B4M2_STREA</name>
<reference evidence="7" key="1">
    <citation type="submission" date="2017-02" db="UniProtKB">
        <authorList>
            <consortium name="WormBaseParasite"/>
        </authorList>
    </citation>
    <scope>IDENTIFICATION</scope>
</reference>
<feature type="domain" description="DNA2/NAM7 helicase-like C-terminal" evidence="5">
    <location>
        <begin position="485"/>
        <end position="682"/>
    </location>
</feature>
<keyword evidence="1" id="KW-0547">Nucleotide-binding</keyword>
<dbReference type="InterPro" id="IPR050534">
    <property type="entry name" value="Coronavir_polyprotein_1ab"/>
</dbReference>
<dbReference type="InterPro" id="IPR027417">
    <property type="entry name" value="P-loop_NTPase"/>
</dbReference>
<evidence type="ECO:0000256" key="2">
    <source>
        <dbReference type="ARBA" id="ARBA00022801"/>
    </source>
</evidence>
<dbReference type="Gene3D" id="3.40.50.300">
    <property type="entry name" value="P-loop containing nucleotide triphosphate hydrolases"/>
    <property type="match status" value="2"/>
</dbReference>
<dbReference type="Proteomes" id="UP000046392">
    <property type="component" value="Unplaced"/>
</dbReference>
<keyword evidence="4" id="KW-0067">ATP-binding</keyword>
<evidence type="ECO:0000256" key="3">
    <source>
        <dbReference type="ARBA" id="ARBA00022806"/>
    </source>
</evidence>
<proteinExistence type="predicted"/>
<dbReference type="InterPro" id="IPR041679">
    <property type="entry name" value="DNA2/NAM7-like_C"/>
</dbReference>
<evidence type="ECO:0000313" key="6">
    <source>
        <dbReference type="Proteomes" id="UP000046392"/>
    </source>
</evidence>
<dbReference type="AlphaFoldDB" id="A0A0N5B4M2"/>
<dbReference type="GO" id="GO:0043139">
    <property type="term" value="F:5'-3' DNA helicase activity"/>
    <property type="evidence" value="ECO:0007669"/>
    <property type="project" value="TreeGrafter"/>
</dbReference>
<evidence type="ECO:0000256" key="4">
    <source>
        <dbReference type="ARBA" id="ARBA00022840"/>
    </source>
</evidence>
<dbReference type="PANTHER" id="PTHR43788">
    <property type="entry name" value="DNA2/NAM7 HELICASE FAMILY MEMBER"/>
    <property type="match status" value="1"/>
</dbReference>
<dbReference type="Pfam" id="PF13087">
    <property type="entry name" value="AAA_12"/>
    <property type="match status" value="1"/>
</dbReference>
<dbReference type="Pfam" id="PF13245">
    <property type="entry name" value="AAA_19"/>
    <property type="match status" value="1"/>
</dbReference>
<dbReference type="CDD" id="cd18808">
    <property type="entry name" value="SF1_C_Upf1"/>
    <property type="match status" value="1"/>
</dbReference>
<keyword evidence="3" id="KW-0347">Helicase</keyword>
<evidence type="ECO:0000313" key="7">
    <source>
        <dbReference type="WBParaSite" id="SPAL_0000102300.1"/>
    </source>
</evidence>
<dbReference type="STRING" id="174720.A0A0N5B4M2"/>
<keyword evidence="2" id="KW-0378">Hydrolase</keyword>
<evidence type="ECO:0000256" key="1">
    <source>
        <dbReference type="ARBA" id="ARBA00022741"/>
    </source>
</evidence>
<organism evidence="6 7">
    <name type="scientific">Strongyloides papillosus</name>
    <name type="common">Intestinal threadworm</name>
    <dbReference type="NCBI Taxonomy" id="174720"/>
    <lineage>
        <taxon>Eukaryota</taxon>
        <taxon>Metazoa</taxon>
        <taxon>Ecdysozoa</taxon>
        <taxon>Nematoda</taxon>
        <taxon>Chromadorea</taxon>
        <taxon>Rhabditida</taxon>
        <taxon>Tylenchina</taxon>
        <taxon>Panagrolaimomorpha</taxon>
        <taxon>Strongyloidoidea</taxon>
        <taxon>Strongyloididae</taxon>
        <taxon>Strongyloides</taxon>
    </lineage>
</organism>
<dbReference type="InterPro" id="IPR047187">
    <property type="entry name" value="SF1_C_Upf1"/>
</dbReference>
<accession>A0A0N5B4M2</accession>
<sequence>MDKTLLNTSKIFDSPQQIAHSVFTLQTKEYQKEMARLDVKERYMENVAFVQSTRDPTILKLKGNILFSVDEKIPSSSLITLGYNAGRPCKLTFQSRSDTPTSKRLFKKSPKYTVTGYLTFAKPFTIQNGLCYSVDVSIDIPHDDNEDINNVHFYLRKLLTMSTITFKCIPPRNLAFTSKENAEIGLTNLWSSNIGSTILSRLLPNYSKTLDLKTSPSFVTIKHGDKLDNLQSQLCASIFAGNLIVTCIAPAGSGKTQTIVSTVLTGIETGKKYIFVGPTNKSCDAFMNRLYSWEPTFNRILLIRSKSAMIRHPDIHNRSELYYFRKGLYYLRDEMTENDRQIIITYYNMKNIYKDLKSTPPDTWTKEYINTLNNVVKMISDLEDKLPYLIMKYVKPKIFVCTIDMLVGGLHNDYTKINIDYIIMDESSQVRLSTAMILLSKMPNSKICLIGDNKQLPPFDLHGVALDLYEQKLSTPILTFMQQTEVALKLFLAHNYRSHPQLVQLFSDLFYDGRLNCQTKDNDYNFLRIKFMTNISKTTPFNKAVYPYYGFQIYHPSVKHMSGSTYNPGLDPENIAVICMYKAQVNTISKTFCKTLDNYLTYTSRSDFIGTNNNITTNQIRHKLAMDTVDAFQGHEKEFVIISTSRTTGRPDDKSTNFYESENRICVALTRPKTGFFLFGDIKRMYESDTWKNVVDYMDRHRTFKAFDIETLNKIFNNVSPDTKFLNDFMDDKSELSKKLIQH</sequence>
<evidence type="ECO:0000259" key="5">
    <source>
        <dbReference type="Pfam" id="PF13087"/>
    </source>
</evidence>
<dbReference type="GO" id="GO:0016787">
    <property type="term" value="F:hydrolase activity"/>
    <property type="evidence" value="ECO:0007669"/>
    <property type="project" value="UniProtKB-KW"/>
</dbReference>